<dbReference type="EMBL" id="JPOX01000011">
    <property type="protein sequence ID" value="KFX48916.1"/>
    <property type="molecule type" value="Genomic_DNA"/>
</dbReference>
<reference evidence="1" key="2">
    <citation type="journal article" date="2014" name="PLoS Genet.">
        <title>Signature gene expression reveals novel clues to the molecular mechanisms of dimorphic transition in Penicillium marneffei.</title>
        <authorList>
            <person name="Yang E."/>
            <person name="Wang G."/>
            <person name="Cai J."/>
            <person name="Woo P.C."/>
            <person name="Lau S.K."/>
            <person name="Yuen K.-Y."/>
            <person name="Chow W.-N."/>
            <person name="Lin X."/>
        </authorList>
    </citation>
    <scope>NUCLEOTIDE SEQUENCE</scope>
    <source>
        <strain evidence="1">PM1</strain>
    </source>
</reference>
<name>A0A093VQK3_TALMA</name>
<organism evidence="1">
    <name type="scientific">Talaromyces marneffei PM1</name>
    <dbReference type="NCBI Taxonomy" id="1077442"/>
    <lineage>
        <taxon>Eukaryota</taxon>
        <taxon>Fungi</taxon>
        <taxon>Dikarya</taxon>
        <taxon>Ascomycota</taxon>
        <taxon>Pezizomycotina</taxon>
        <taxon>Eurotiomycetes</taxon>
        <taxon>Eurotiomycetidae</taxon>
        <taxon>Eurotiales</taxon>
        <taxon>Trichocomaceae</taxon>
        <taxon>Talaromyces</taxon>
        <taxon>Talaromyces sect. Talaromyces</taxon>
    </lineage>
</organism>
<protein>
    <submittedName>
        <fullName evidence="1">Uncharacterized protein</fullName>
    </submittedName>
</protein>
<sequence length="86" mass="10267">GRSVDLFYILYPHCDEPHRHNFVSYRGARRVRHCGSPWPSYQFRFPVTYEIDKYRAPFVTIATLLYMGDEYKEERSSNMNISDTPN</sequence>
<evidence type="ECO:0000313" key="1">
    <source>
        <dbReference type="EMBL" id="KFX48916.1"/>
    </source>
</evidence>
<accession>A0A093VQK3</accession>
<feature type="non-terminal residue" evidence="1">
    <location>
        <position position="1"/>
    </location>
</feature>
<proteinExistence type="predicted"/>
<dbReference type="AlphaFoldDB" id="A0A093VQK3"/>
<dbReference type="HOGENOM" id="CLU_2504096_0_0_1"/>
<comment type="caution">
    <text evidence="1">The sequence shown here is derived from an EMBL/GenBank/DDBJ whole genome shotgun (WGS) entry which is preliminary data.</text>
</comment>
<reference key="1">
    <citation type="journal article" date="2014" name="PLoS Genet.">
        <title>Signature Gene Expression Reveals Novel Clues to the Molecular Mechanisms of Dimorphic Transition in Penicillium marneffei.</title>
        <authorList>
            <person name="Yang E."/>
            <person name="Wang G."/>
            <person name="Cai J."/>
            <person name="Woo P.C."/>
            <person name="Lau S.K."/>
            <person name="Yuen K.-Y."/>
            <person name="Chow W.-N."/>
            <person name="Lin X."/>
        </authorList>
    </citation>
    <scope>NUCLEOTIDE SEQUENCE [LARGE SCALE GENOMIC DNA]</scope>
    <source>
        <strain>PM1</strain>
    </source>
</reference>
<gene>
    <name evidence="1" type="ORF">GQ26_0112720</name>
</gene>